<dbReference type="GO" id="GO:0036064">
    <property type="term" value="C:ciliary basal body"/>
    <property type="evidence" value="ECO:0007669"/>
    <property type="project" value="TreeGrafter"/>
</dbReference>
<evidence type="ECO:0008006" key="6">
    <source>
        <dbReference type="Google" id="ProtNLM"/>
    </source>
</evidence>
<evidence type="ECO:0000256" key="2">
    <source>
        <dbReference type="ARBA" id="ARBA00022741"/>
    </source>
</evidence>
<dbReference type="EMBL" id="CAAALY010005703">
    <property type="protein sequence ID" value="VEL09185.1"/>
    <property type="molecule type" value="Genomic_DNA"/>
</dbReference>
<reference evidence="4" key="1">
    <citation type="submission" date="2018-11" db="EMBL/GenBank/DDBJ databases">
        <authorList>
            <consortium name="Pathogen Informatics"/>
        </authorList>
    </citation>
    <scope>NUCLEOTIDE SEQUENCE</scope>
</reference>
<keyword evidence="3" id="KW-0067">ATP-binding</keyword>
<keyword evidence="5" id="KW-1185">Reference proteome</keyword>
<dbReference type="GO" id="GO:0000226">
    <property type="term" value="P:microtubule cytoskeleton organization"/>
    <property type="evidence" value="ECO:0007669"/>
    <property type="project" value="TreeGrafter"/>
</dbReference>
<evidence type="ECO:0000313" key="5">
    <source>
        <dbReference type="Proteomes" id="UP000784294"/>
    </source>
</evidence>
<protein>
    <recommendedName>
        <fullName evidence="6">Tubulin--tyrosine ligase-like protein 9</fullName>
    </recommendedName>
</protein>
<comment type="caution">
    <text evidence="4">The sequence shown here is derived from an EMBL/GenBank/DDBJ whole genome shotgun (WGS) entry which is preliminary data.</text>
</comment>
<keyword evidence="1" id="KW-0436">Ligase</keyword>
<dbReference type="AlphaFoldDB" id="A0A3S5BMD1"/>
<dbReference type="PANTHER" id="PTHR12241">
    <property type="entry name" value="TUBULIN POLYGLUTAMYLASE"/>
    <property type="match status" value="1"/>
</dbReference>
<dbReference type="Gene3D" id="3.30.470.20">
    <property type="entry name" value="ATP-grasp fold, B domain"/>
    <property type="match status" value="1"/>
</dbReference>
<dbReference type="GO" id="GO:0015631">
    <property type="term" value="F:tubulin binding"/>
    <property type="evidence" value="ECO:0007669"/>
    <property type="project" value="TreeGrafter"/>
</dbReference>
<dbReference type="Pfam" id="PF03133">
    <property type="entry name" value="TTL"/>
    <property type="match status" value="1"/>
</dbReference>
<evidence type="ECO:0000313" key="4">
    <source>
        <dbReference type="EMBL" id="VEL09185.1"/>
    </source>
</evidence>
<evidence type="ECO:0000256" key="3">
    <source>
        <dbReference type="ARBA" id="ARBA00022840"/>
    </source>
</evidence>
<dbReference type="PANTHER" id="PTHR12241:SF161">
    <property type="entry name" value="TUBULIN POLYGLUTAMYLASE TTLL6"/>
    <property type="match status" value="1"/>
</dbReference>
<gene>
    <name evidence="4" type="ORF">PXEA_LOCUS2625</name>
</gene>
<evidence type="ECO:0000256" key="1">
    <source>
        <dbReference type="ARBA" id="ARBA00022598"/>
    </source>
</evidence>
<accession>A0A3S5BMD1</accession>
<organism evidence="4 5">
    <name type="scientific">Protopolystoma xenopodis</name>
    <dbReference type="NCBI Taxonomy" id="117903"/>
    <lineage>
        <taxon>Eukaryota</taxon>
        <taxon>Metazoa</taxon>
        <taxon>Spiralia</taxon>
        <taxon>Lophotrochozoa</taxon>
        <taxon>Platyhelminthes</taxon>
        <taxon>Monogenea</taxon>
        <taxon>Polyopisthocotylea</taxon>
        <taxon>Polystomatidea</taxon>
        <taxon>Polystomatidae</taxon>
        <taxon>Protopolystoma</taxon>
    </lineage>
</organism>
<dbReference type="GO" id="GO:0070740">
    <property type="term" value="F:tubulin-glutamic acid ligase activity"/>
    <property type="evidence" value="ECO:0007669"/>
    <property type="project" value="TreeGrafter"/>
</dbReference>
<sequence length="176" mass="20842">MRLYVLVTSCDPLRVFIFRDGLVRFTTMRYAEPNENNISNVYMHLTNYAVQKHSDAFVRDNEEEGTKRRITTLNHWFKRKGFDLAKIWKCVDEVVVKTLLSSIAVLKHNYRTCFPNHNLTSACFEILGFDIMFDKKLKPYVLEVSYLSFHKVLYKCFAKAKRNLKKSQPYDQLLLE</sequence>
<name>A0A3S5BMD1_9PLAT</name>
<keyword evidence="2" id="KW-0547">Nucleotide-binding</keyword>
<dbReference type="GO" id="GO:0005524">
    <property type="term" value="F:ATP binding"/>
    <property type="evidence" value="ECO:0007669"/>
    <property type="project" value="UniProtKB-KW"/>
</dbReference>
<proteinExistence type="predicted"/>
<dbReference type="PROSITE" id="PS51221">
    <property type="entry name" value="TTL"/>
    <property type="match status" value="1"/>
</dbReference>
<dbReference type="Proteomes" id="UP000784294">
    <property type="component" value="Unassembled WGS sequence"/>
</dbReference>
<dbReference type="OrthoDB" id="202825at2759"/>
<dbReference type="InterPro" id="IPR004344">
    <property type="entry name" value="TTL/TTLL_fam"/>
</dbReference>